<dbReference type="AlphaFoldDB" id="A0A4R7J241"/>
<dbReference type="EMBL" id="SOAW01000002">
    <property type="protein sequence ID" value="TDT31134.1"/>
    <property type="molecule type" value="Genomic_DNA"/>
</dbReference>
<organism evidence="1 2">
    <name type="scientific">Naumannella halotolerans</name>
    <dbReference type="NCBI Taxonomy" id="993414"/>
    <lineage>
        <taxon>Bacteria</taxon>
        <taxon>Bacillati</taxon>
        <taxon>Actinomycetota</taxon>
        <taxon>Actinomycetes</taxon>
        <taxon>Propionibacteriales</taxon>
        <taxon>Propionibacteriaceae</taxon>
        <taxon>Naumannella</taxon>
    </lineage>
</organism>
<keyword evidence="2" id="KW-1185">Reference proteome</keyword>
<evidence type="ECO:0000313" key="1">
    <source>
        <dbReference type="EMBL" id="TDT31134.1"/>
    </source>
</evidence>
<reference evidence="1 2" key="1">
    <citation type="submission" date="2019-03" db="EMBL/GenBank/DDBJ databases">
        <title>Genomic Encyclopedia of Archaeal and Bacterial Type Strains, Phase II (KMG-II): from individual species to whole genera.</title>
        <authorList>
            <person name="Goeker M."/>
        </authorList>
    </citation>
    <scope>NUCLEOTIDE SEQUENCE [LARGE SCALE GENOMIC DNA]</scope>
    <source>
        <strain evidence="1 2">DSM 24323</strain>
    </source>
</reference>
<accession>A0A4R7J241</accession>
<proteinExistence type="predicted"/>
<sequence>MSKVIEWDEIKVGQVVKITLEKATPQAFNCRVRSIYEGMVDHIYPGGSVSLRGAGPLTSSGGFWDISVELIKDVEPELPEVPDGYLIIKNPDGYASYGALRTYAKYVRGAEYPAAASIVDAYADALEREANR</sequence>
<gene>
    <name evidence="1" type="ORF">CLV29_2547</name>
</gene>
<dbReference type="RefSeq" id="WP_133755441.1">
    <property type="nucleotide sequence ID" value="NZ_SOAW01000002.1"/>
</dbReference>
<dbReference type="Proteomes" id="UP000295371">
    <property type="component" value="Unassembled WGS sequence"/>
</dbReference>
<name>A0A4R7J241_9ACTN</name>
<evidence type="ECO:0000313" key="2">
    <source>
        <dbReference type="Proteomes" id="UP000295371"/>
    </source>
</evidence>
<protein>
    <submittedName>
        <fullName evidence="1">Uncharacterized protein</fullName>
    </submittedName>
</protein>
<comment type="caution">
    <text evidence="1">The sequence shown here is derived from an EMBL/GenBank/DDBJ whole genome shotgun (WGS) entry which is preliminary data.</text>
</comment>